<feature type="compositionally biased region" description="Polar residues" evidence="2">
    <location>
        <begin position="296"/>
        <end position="305"/>
    </location>
</feature>
<reference evidence="3" key="2">
    <citation type="submission" date="2021-09" db="EMBL/GenBank/DDBJ databases">
        <authorList>
            <person name="Jia N."/>
            <person name="Wang J."/>
            <person name="Shi W."/>
            <person name="Du L."/>
            <person name="Sun Y."/>
            <person name="Zhan W."/>
            <person name="Jiang J."/>
            <person name="Wang Q."/>
            <person name="Zhang B."/>
            <person name="Ji P."/>
            <person name="Sakyi L.B."/>
            <person name="Cui X."/>
            <person name="Yuan T."/>
            <person name="Jiang B."/>
            <person name="Yang W."/>
            <person name="Lam T.T.-Y."/>
            <person name="Chang Q."/>
            <person name="Ding S."/>
            <person name="Wang X."/>
            <person name="Zhu J."/>
            <person name="Ruan X."/>
            <person name="Zhao L."/>
            <person name="Wei J."/>
            <person name="Que T."/>
            <person name="Du C."/>
            <person name="Cheng J."/>
            <person name="Dai P."/>
            <person name="Han X."/>
            <person name="Huang E."/>
            <person name="Gao Y."/>
            <person name="Liu J."/>
            <person name="Shao H."/>
            <person name="Ye R."/>
            <person name="Li L."/>
            <person name="Wei W."/>
            <person name="Wang X."/>
            <person name="Wang C."/>
            <person name="Huo Q."/>
            <person name="Li W."/>
            <person name="Guo W."/>
            <person name="Chen H."/>
            <person name="Chen S."/>
            <person name="Zhou L."/>
            <person name="Zhou L."/>
            <person name="Ni X."/>
            <person name="Tian J."/>
            <person name="Zhou Y."/>
            <person name="Sheng Y."/>
            <person name="Liu T."/>
            <person name="Pan Y."/>
            <person name="Xia L."/>
            <person name="Li J."/>
            <person name="Zhao F."/>
            <person name="Cao W."/>
        </authorList>
    </citation>
    <scope>NUCLEOTIDE SEQUENCE</scope>
    <source>
        <strain evidence="3">Rmic-2018</strain>
        <tissue evidence="3">Larvae</tissue>
    </source>
</reference>
<evidence type="ECO:0000313" key="3">
    <source>
        <dbReference type="EMBL" id="KAH8036066.1"/>
    </source>
</evidence>
<evidence type="ECO:0000256" key="2">
    <source>
        <dbReference type="SAM" id="MobiDB-lite"/>
    </source>
</evidence>
<gene>
    <name evidence="3" type="ORF">HPB51_017118</name>
</gene>
<keyword evidence="4" id="KW-1185">Reference proteome</keyword>
<name>A0A9J6ENP8_RHIMP</name>
<feature type="coiled-coil region" evidence="1">
    <location>
        <begin position="421"/>
        <end position="448"/>
    </location>
</feature>
<dbReference type="Proteomes" id="UP000821866">
    <property type="component" value="Chromosome 11"/>
</dbReference>
<dbReference type="EMBL" id="JABSTU010000003">
    <property type="protein sequence ID" value="KAH8036066.1"/>
    <property type="molecule type" value="Genomic_DNA"/>
</dbReference>
<feature type="region of interest" description="Disordered" evidence="2">
    <location>
        <begin position="29"/>
        <end position="65"/>
    </location>
</feature>
<evidence type="ECO:0000256" key="1">
    <source>
        <dbReference type="SAM" id="Coils"/>
    </source>
</evidence>
<proteinExistence type="predicted"/>
<dbReference type="AlphaFoldDB" id="A0A9J6ENP8"/>
<feature type="compositionally biased region" description="Low complexity" evidence="2">
    <location>
        <begin position="284"/>
        <end position="295"/>
    </location>
</feature>
<feature type="compositionally biased region" description="Polar residues" evidence="2">
    <location>
        <begin position="370"/>
        <end position="385"/>
    </location>
</feature>
<feature type="compositionally biased region" description="Polar residues" evidence="2">
    <location>
        <begin position="42"/>
        <end position="51"/>
    </location>
</feature>
<feature type="region of interest" description="Disordered" evidence="2">
    <location>
        <begin position="364"/>
        <end position="390"/>
    </location>
</feature>
<organism evidence="3 4">
    <name type="scientific">Rhipicephalus microplus</name>
    <name type="common">Cattle tick</name>
    <name type="synonym">Boophilus microplus</name>
    <dbReference type="NCBI Taxonomy" id="6941"/>
    <lineage>
        <taxon>Eukaryota</taxon>
        <taxon>Metazoa</taxon>
        <taxon>Ecdysozoa</taxon>
        <taxon>Arthropoda</taxon>
        <taxon>Chelicerata</taxon>
        <taxon>Arachnida</taxon>
        <taxon>Acari</taxon>
        <taxon>Parasitiformes</taxon>
        <taxon>Ixodida</taxon>
        <taxon>Ixodoidea</taxon>
        <taxon>Ixodidae</taxon>
        <taxon>Rhipicephalinae</taxon>
        <taxon>Rhipicephalus</taxon>
        <taxon>Boophilus</taxon>
    </lineage>
</organism>
<protein>
    <submittedName>
        <fullName evidence="3">Uncharacterized protein</fullName>
    </submittedName>
</protein>
<reference evidence="3" key="1">
    <citation type="journal article" date="2020" name="Cell">
        <title>Large-Scale Comparative Analyses of Tick Genomes Elucidate Their Genetic Diversity and Vector Capacities.</title>
        <authorList>
            <consortium name="Tick Genome and Microbiome Consortium (TIGMIC)"/>
            <person name="Jia N."/>
            <person name="Wang J."/>
            <person name="Shi W."/>
            <person name="Du L."/>
            <person name="Sun Y."/>
            <person name="Zhan W."/>
            <person name="Jiang J.F."/>
            <person name="Wang Q."/>
            <person name="Zhang B."/>
            <person name="Ji P."/>
            <person name="Bell-Sakyi L."/>
            <person name="Cui X.M."/>
            <person name="Yuan T.T."/>
            <person name="Jiang B.G."/>
            <person name="Yang W.F."/>
            <person name="Lam T.T."/>
            <person name="Chang Q.C."/>
            <person name="Ding S.J."/>
            <person name="Wang X.J."/>
            <person name="Zhu J.G."/>
            <person name="Ruan X.D."/>
            <person name="Zhao L."/>
            <person name="Wei J.T."/>
            <person name="Ye R.Z."/>
            <person name="Que T.C."/>
            <person name="Du C.H."/>
            <person name="Zhou Y.H."/>
            <person name="Cheng J.X."/>
            <person name="Dai P.F."/>
            <person name="Guo W.B."/>
            <person name="Han X.H."/>
            <person name="Huang E.J."/>
            <person name="Li L.F."/>
            <person name="Wei W."/>
            <person name="Gao Y.C."/>
            <person name="Liu J.Z."/>
            <person name="Shao H.Z."/>
            <person name="Wang X."/>
            <person name="Wang C.C."/>
            <person name="Yang T.C."/>
            <person name="Huo Q.B."/>
            <person name="Li W."/>
            <person name="Chen H.Y."/>
            <person name="Chen S.E."/>
            <person name="Zhou L.G."/>
            <person name="Ni X.B."/>
            <person name="Tian J.H."/>
            <person name="Sheng Y."/>
            <person name="Liu T."/>
            <person name="Pan Y.S."/>
            <person name="Xia L.Y."/>
            <person name="Li J."/>
            <person name="Zhao F."/>
            <person name="Cao W.C."/>
        </authorList>
    </citation>
    <scope>NUCLEOTIDE SEQUENCE</scope>
    <source>
        <strain evidence="3">Rmic-2018</strain>
    </source>
</reference>
<keyword evidence="1" id="KW-0175">Coiled coil</keyword>
<accession>A0A9J6ENP8</accession>
<feature type="region of interest" description="Disordered" evidence="2">
    <location>
        <begin position="275"/>
        <end position="352"/>
    </location>
</feature>
<feature type="compositionally biased region" description="Basic residues" evidence="2">
    <location>
        <begin position="308"/>
        <end position="330"/>
    </location>
</feature>
<sequence>MEEDTTLCDNTDNDAGGCWKTVQHRRRARHMHAEVQPPEDTSGISYAPQQTTRKRSQNQNPPPLPLHDEEIILRPHGGLCLDSWTRPELANALWSAAGLSTEDRQNIIFRLRPQQNLAVISTPKSHVADALYKGIVPGLVPGTPSSTLVDEILTPGTQILQARMMGQTNVALVTFEGLKVPRYVRFYGAELRCYPHRPRQLVCKICHRLGDWADHCSTPHVLICATCGTDNSAASHPCPPHCRSCDGSHPTSDPNCPWRARQTPNKAWVRKALKKEQRELQPPSTSTASKDTATTGHSQVSTQGTLRARSKSRSRSRRKSQTRSKSRSRSRGASMWPPEKRPPDQTAPPSQQPYKKALLTNASAKVAQAPTETQRISAQKTSTQAPREVSRAADLPQLVIAHTSLSTPPPLTTSSSAPDPLVEIARLRRDMEARCEHLQKQMDALVADMGTSMQAALDRIERQMEDLRIGITESPTIFHVTIECTANLFPPLPPLLRPLRKKELWNDALHDGPPEVLRAIIQRALHVAGVVLGTPD</sequence>
<evidence type="ECO:0000313" key="4">
    <source>
        <dbReference type="Proteomes" id="UP000821866"/>
    </source>
</evidence>
<comment type="caution">
    <text evidence="3">The sequence shown here is derived from an EMBL/GenBank/DDBJ whole genome shotgun (WGS) entry which is preliminary data.</text>
</comment>